<comment type="caution">
    <text evidence="15">The sequence shown here is derived from an EMBL/GenBank/DDBJ whole genome shotgun (WGS) entry which is preliminary data.</text>
</comment>
<feature type="domain" description="Quinolinate phosphoribosyl transferase N-terminal" evidence="14">
    <location>
        <begin position="30"/>
        <end position="108"/>
    </location>
</feature>
<dbReference type="GO" id="GO:0009435">
    <property type="term" value="P:NAD+ biosynthetic process"/>
    <property type="evidence" value="ECO:0007669"/>
    <property type="project" value="UniProtKB-UniPathway"/>
</dbReference>
<evidence type="ECO:0000313" key="15">
    <source>
        <dbReference type="EMBL" id="KRL47462.1"/>
    </source>
</evidence>
<comment type="subunit">
    <text evidence="4">Hexamer formed by 3 homodimers.</text>
</comment>
<dbReference type="EC" id="2.4.2.19" evidence="5"/>
<comment type="pathway">
    <text evidence="2">Cofactor biosynthesis; NAD(+) biosynthesis; nicotinate D-ribonucleotide from quinolinate: step 1/1.</text>
</comment>
<dbReference type="UniPathway" id="UPA00253">
    <property type="reaction ID" value="UER00331"/>
</dbReference>
<dbReference type="InterPro" id="IPR036068">
    <property type="entry name" value="Nicotinate_pribotase-like_C"/>
</dbReference>
<gene>
    <name evidence="15" type="ORF">FD37_GL002330</name>
</gene>
<dbReference type="FunFam" id="3.20.20.70:FF:000030">
    <property type="entry name" value="Nicotinate-nucleotide pyrophosphorylase, carboxylating"/>
    <property type="match status" value="1"/>
</dbReference>
<evidence type="ECO:0000256" key="2">
    <source>
        <dbReference type="ARBA" id="ARBA00004893"/>
    </source>
</evidence>
<sequence length="279" mass="30049">MTLTTSTLTPALQAFLDEDLGTTGDLSASAFQDRHVIGRIIAKQPGILAGQAIPAALYALIDPTVTYLPTFLDGDLVQSGTVIGHLSGPATALLAGERTLLNLLQRMSGIATATHAAVDALNNPQIDILDTRKTAPGLRLFDKYAVQCGGGLNHRMGLYDAVMLKDNHWRLIADLPTALRRLRHTVGPTKLIEVEVETREQLQAAVDCQVDMILIDNQLPETVRHWRSLIPATIKVEASGGITPTTLPTYAHTGVDYISLGYLTNSVQALDLSLELSLD</sequence>
<reference evidence="15 16" key="1">
    <citation type="journal article" date="2015" name="Genome Announc.">
        <title>Expanding the biotechnology potential of lactobacilli through comparative genomics of 213 strains and associated genera.</title>
        <authorList>
            <person name="Sun Z."/>
            <person name="Harris H.M."/>
            <person name="McCann A."/>
            <person name="Guo C."/>
            <person name="Argimon S."/>
            <person name="Zhang W."/>
            <person name="Yang X."/>
            <person name="Jeffery I.B."/>
            <person name="Cooney J.C."/>
            <person name="Kagawa T.F."/>
            <person name="Liu W."/>
            <person name="Song Y."/>
            <person name="Salvetti E."/>
            <person name="Wrobel A."/>
            <person name="Rasinkangas P."/>
            <person name="Parkhill J."/>
            <person name="Rea M.C."/>
            <person name="O'Sullivan O."/>
            <person name="Ritari J."/>
            <person name="Douillard F.P."/>
            <person name="Paul Ross R."/>
            <person name="Yang R."/>
            <person name="Briner A.E."/>
            <person name="Felis G.E."/>
            <person name="de Vos W.M."/>
            <person name="Barrangou R."/>
            <person name="Klaenhammer T.R."/>
            <person name="Caufield P.W."/>
            <person name="Cui Y."/>
            <person name="Zhang H."/>
            <person name="O'Toole P.W."/>
        </authorList>
    </citation>
    <scope>NUCLEOTIDE SEQUENCE [LARGE SCALE GENOMIC DNA]</scope>
    <source>
        <strain evidence="15 16">DSM 15429</strain>
    </source>
</reference>
<feature type="domain" description="Quinolinate phosphoribosyl transferase C-terminal" evidence="13">
    <location>
        <begin position="110"/>
        <end position="275"/>
    </location>
</feature>
<dbReference type="InterPro" id="IPR037128">
    <property type="entry name" value="Quinolinate_PRibosylTase_N_sf"/>
</dbReference>
<accession>A0A0R1QS18</accession>
<proteinExistence type="inferred from homology"/>
<name>A0A0R1QS18_9LACO</name>
<evidence type="ECO:0000256" key="11">
    <source>
        <dbReference type="ARBA" id="ARBA00069173"/>
    </source>
</evidence>
<dbReference type="InterPro" id="IPR027277">
    <property type="entry name" value="NadC/ModD"/>
</dbReference>
<dbReference type="InterPro" id="IPR002638">
    <property type="entry name" value="Quinolinate_PRibosylTrfase_C"/>
</dbReference>
<dbReference type="PANTHER" id="PTHR32179:SF3">
    <property type="entry name" value="NICOTINATE-NUCLEOTIDE PYROPHOSPHORYLASE [CARBOXYLATING]"/>
    <property type="match status" value="1"/>
</dbReference>
<dbReference type="RefSeq" id="WP_056964740.1">
    <property type="nucleotide sequence ID" value="NZ_AZFC01000028.1"/>
</dbReference>
<evidence type="ECO:0000256" key="6">
    <source>
        <dbReference type="ARBA" id="ARBA00022642"/>
    </source>
</evidence>
<dbReference type="SUPFAM" id="SSF54675">
    <property type="entry name" value="Nicotinate/Quinolinate PRTase N-terminal domain-like"/>
    <property type="match status" value="1"/>
</dbReference>
<evidence type="ECO:0000259" key="14">
    <source>
        <dbReference type="Pfam" id="PF02749"/>
    </source>
</evidence>
<comment type="catalytic activity">
    <reaction evidence="10">
        <text>nicotinate beta-D-ribonucleotide + CO2 + diphosphate = quinolinate + 5-phospho-alpha-D-ribose 1-diphosphate + 2 H(+)</text>
        <dbReference type="Rhea" id="RHEA:12733"/>
        <dbReference type="ChEBI" id="CHEBI:15378"/>
        <dbReference type="ChEBI" id="CHEBI:16526"/>
        <dbReference type="ChEBI" id="CHEBI:29959"/>
        <dbReference type="ChEBI" id="CHEBI:33019"/>
        <dbReference type="ChEBI" id="CHEBI:57502"/>
        <dbReference type="ChEBI" id="CHEBI:58017"/>
        <dbReference type="EC" id="2.4.2.19"/>
    </reaction>
</comment>
<dbReference type="PATRIC" id="fig|1423805.4.peg.2398"/>
<dbReference type="EMBL" id="AZFC01000028">
    <property type="protein sequence ID" value="KRL47462.1"/>
    <property type="molecule type" value="Genomic_DNA"/>
</dbReference>
<evidence type="ECO:0000256" key="7">
    <source>
        <dbReference type="ARBA" id="ARBA00022676"/>
    </source>
</evidence>
<evidence type="ECO:0000256" key="4">
    <source>
        <dbReference type="ARBA" id="ARBA00011218"/>
    </source>
</evidence>
<evidence type="ECO:0000256" key="10">
    <source>
        <dbReference type="ARBA" id="ARBA00047445"/>
    </source>
</evidence>
<organism evidence="15 16">
    <name type="scientific">Levilactobacillus spicheri DSM 15429</name>
    <dbReference type="NCBI Taxonomy" id="1423805"/>
    <lineage>
        <taxon>Bacteria</taxon>
        <taxon>Bacillati</taxon>
        <taxon>Bacillota</taxon>
        <taxon>Bacilli</taxon>
        <taxon>Lactobacillales</taxon>
        <taxon>Lactobacillaceae</taxon>
        <taxon>Levilactobacillus</taxon>
    </lineage>
</organism>
<dbReference type="NCBIfam" id="TIGR00078">
    <property type="entry name" value="nadC"/>
    <property type="match status" value="1"/>
</dbReference>
<dbReference type="SUPFAM" id="SSF51690">
    <property type="entry name" value="Nicotinate/Quinolinate PRTase C-terminal domain-like"/>
    <property type="match status" value="1"/>
</dbReference>
<dbReference type="CDD" id="cd01572">
    <property type="entry name" value="QPRTase"/>
    <property type="match status" value="1"/>
</dbReference>
<dbReference type="Proteomes" id="UP000051835">
    <property type="component" value="Unassembled WGS sequence"/>
</dbReference>
<comment type="function">
    <text evidence="1">Involved in the catabolism of quinolinic acid (QA).</text>
</comment>
<protein>
    <recommendedName>
        <fullName evidence="11">Probable nicotinate-nucleotide pyrophosphorylase [carboxylating]</fullName>
        <ecNumber evidence="5">2.4.2.19</ecNumber>
    </recommendedName>
    <alternativeName>
        <fullName evidence="9">Quinolinate phosphoribosyltransferase [decarboxylating]</fullName>
    </alternativeName>
</protein>
<dbReference type="InterPro" id="IPR022412">
    <property type="entry name" value="Quinolinate_PRibosylTrfase_N"/>
</dbReference>
<keyword evidence="6" id="KW-0662">Pyridine nucleotide biosynthesis</keyword>
<dbReference type="GO" id="GO:0005737">
    <property type="term" value="C:cytoplasm"/>
    <property type="evidence" value="ECO:0007669"/>
    <property type="project" value="TreeGrafter"/>
</dbReference>
<dbReference type="Pfam" id="PF02749">
    <property type="entry name" value="QRPTase_N"/>
    <property type="match status" value="1"/>
</dbReference>
<evidence type="ECO:0000256" key="1">
    <source>
        <dbReference type="ARBA" id="ARBA00003237"/>
    </source>
</evidence>
<dbReference type="GO" id="GO:0034213">
    <property type="term" value="P:quinolinate catabolic process"/>
    <property type="evidence" value="ECO:0007669"/>
    <property type="project" value="TreeGrafter"/>
</dbReference>
<dbReference type="InterPro" id="IPR013785">
    <property type="entry name" value="Aldolase_TIM"/>
</dbReference>
<evidence type="ECO:0000256" key="5">
    <source>
        <dbReference type="ARBA" id="ARBA00011944"/>
    </source>
</evidence>
<comment type="similarity">
    <text evidence="3 12">Belongs to the NadC/ModD family.</text>
</comment>
<dbReference type="Gene3D" id="3.90.1170.20">
    <property type="entry name" value="Quinolinate phosphoribosyl transferase, N-terminal domain"/>
    <property type="match status" value="1"/>
</dbReference>
<dbReference type="GO" id="GO:0004514">
    <property type="term" value="F:nicotinate-nucleotide diphosphorylase (carboxylating) activity"/>
    <property type="evidence" value="ECO:0007669"/>
    <property type="project" value="UniProtKB-EC"/>
</dbReference>
<evidence type="ECO:0000256" key="3">
    <source>
        <dbReference type="ARBA" id="ARBA00009400"/>
    </source>
</evidence>
<keyword evidence="8 12" id="KW-0808">Transferase</keyword>
<dbReference type="InterPro" id="IPR004393">
    <property type="entry name" value="NadC"/>
</dbReference>
<evidence type="ECO:0000256" key="8">
    <source>
        <dbReference type="ARBA" id="ARBA00022679"/>
    </source>
</evidence>
<keyword evidence="7 12" id="KW-0328">Glycosyltransferase</keyword>
<evidence type="ECO:0000256" key="12">
    <source>
        <dbReference type="PIRNR" id="PIRNR006250"/>
    </source>
</evidence>
<dbReference type="Gene3D" id="3.20.20.70">
    <property type="entry name" value="Aldolase class I"/>
    <property type="match status" value="1"/>
</dbReference>
<dbReference type="PIRSF" id="PIRSF006250">
    <property type="entry name" value="NadC_ModD"/>
    <property type="match status" value="1"/>
</dbReference>
<dbReference type="PANTHER" id="PTHR32179">
    <property type="entry name" value="NICOTINATE-NUCLEOTIDE PYROPHOSPHORYLASE [CARBOXYLATING]"/>
    <property type="match status" value="1"/>
</dbReference>
<evidence type="ECO:0000259" key="13">
    <source>
        <dbReference type="Pfam" id="PF01729"/>
    </source>
</evidence>
<dbReference type="FunFam" id="3.90.1170.20:FF:000001">
    <property type="entry name" value="Nicotinate-nucleotide diphosphorylase (Carboxylating)"/>
    <property type="match status" value="1"/>
</dbReference>
<dbReference type="AlphaFoldDB" id="A0A0R1QS18"/>
<evidence type="ECO:0000256" key="9">
    <source>
        <dbReference type="ARBA" id="ARBA00033102"/>
    </source>
</evidence>
<dbReference type="Pfam" id="PF01729">
    <property type="entry name" value="QRPTase_C"/>
    <property type="match status" value="1"/>
</dbReference>
<evidence type="ECO:0000313" key="16">
    <source>
        <dbReference type="Proteomes" id="UP000051835"/>
    </source>
</evidence>